<dbReference type="EMBL" id="KP795578">
    <property type="protein sequence ID" value="AKN38378.1"/>
    <property type="molecule type" value="Genomic_DNA"/>
</dbReference>
<name>A0A0H3ZPU5_9VIBR</name>
<dbReference type="GO" id="GO:0032259">
    <property type="term" value="P:methylation"/>
    <property type="evidence" value="ECO:0007669"/>
    <property type="project" value="UniProtKB-KW"/>
</dbReference>
<sequence length="58" mass="6547">MPPSGRYWVFNEEEVKRRITDGRIIFGKTGNAAPIQKNIYQKGLANELKLVRGGILMA</sequence>
<evidence type="ECO:0000313" key="1">
    <source>
        <dbReference type="EMBL" id="AKN38378.1"/>
    </source>
</evidence>
<accession>A0A0H3ZPU5</accession>
<protein>
    <submittedName>
        <fullName evidence="1">Type III restriction-modification system methylation subunit</fullName>
        <ecNumber evidence="1">2.1.1.72</ecNumber>
    </submittedName>
</protein>
<proteinExistence type="predicted"/>
<dbReference type="EC" id="2.1.1.72" evidence="1"/>
<reference evidence="1" key="1">
    <citation type="journal article" date="2015" name="MBio">
        <title>Eco-Evolutionary Dynamics of Episomes among Ecologically Cohesive Bacterial Populations.</title>
        <authorList>
            <person name="Xue H."/>
            <person name="Cordero O.X."/>
            <person name="Camas F.M."/>
            <person name="Trimble W."/>
            <person name="Meyer F."/>
            <person name="Guglielmini J."/>
            <person name="Rocha E.P."/>
            <person name="Polz M.F."/>
        </authorList>
    </citation>
    <scope>NUCLEOTIDE SEQUENCE</scope>
    <source>
        <strain evidence="1">F12 FF_152</strain>
    </source>
</reference>
<dbReference type="GO" id="GO:0009007">
    <property type="term" value="F:site-specific DNA-methyltransferase (adenine-specific) activity"/>
    <property type="evidence" value="ECO:0007669"/>
    <property type="project" value="UniProtKB-EC"/>
</dbReference>
<keyword evidence="1" id="KW-0489">Methyltransferase</keyword>
<dbReference type="AlphaFoldDB" id="A0A0H3ZPU5"/>
<keyword evidence="1" id="KW-0808">Transferase</keyword>
<organism evidence="1">
    <name type="scientific">Vibrio sp. F12 FF_152</name>
    <dbReference type="NCBI Taxonomy" id="1652829"/>
    <lineage>
        <taxon>Bacteria</taxon>
        <taxon>Pseudomonadati</taxon>
        <taxon>Pseudomonadota</taxon>
        <taxon>Gammaproteobacteria</taxon>
        <taxon>Vibrionales</taxon>
        <taxon>Vibrionaceae</taxon>
        <taxon>Vibrio</taxon>
    </lineage>
</organism>